<evidence type="ECO:0000313" key="4">
    <source>
        <dbReference type="EMBL" id="CAF4171407.1"/>
    </source>
</evidence>
<evidence type="ECO:0000313" key="5">
    <source>
        <dbReference type="Proteomes" id="UP000677228"/>
    </source>
</evidence>
<dbReference type="EMBL" id="CAJNOK010023349">
    <property type="protein sequence ID" value="CAF1361470.1"/>
    <property type="molecule type" value="Genomic_DNA"/>
</dbReference>
<organism evidence="3 5">
    <name type="scientific">Didymodactylos carnosus</name>
    <dbReference type="NCBI Taxonomy" id="1234261"/>
    <lineage>
        <taxon>Eukaryota</taxon>
        <taxon>Metazoa</taxon>
        <taxon>Spiralia</taxon>
        <taxon>Gnathifera</taxon>
        <taxon>Rotifera</taxon>
        <taxon>Eurotatoria</taxon>
        <taxon>Bdelloidea</taxon>
        <taxon>Philodinida</taxon>
        <taxon>Philodinidae</taxon>
        <taxon>Didymodactylos</taxon>
    </lineage>
</organism>
<evidence type="ECO:0000256" key="1">
    <source>
        <dbReference type="SAM" id="Coils"/>
    </source>
</evidence>
<dbReference type="EMBL" id="CAJOBA010045000">
    <property type="protein sequence ID" value="CAF4171407.1"/>
    <property type="molecule type" value="Genomic_DNA"/>
</dbReference>
<feature type="domain" description="Enkurin" evidence="2">
    <location>
        <begin position="1"/>
        <end position="53"/>
    </location>
</feature>
<name>A0A8S2F5N2_9BILA</name>
<gene>
    <name evidence="3" type="ORF">OVA965_LOCUS31259</name>
    <name evidence="4" type="ORF">TMI583_LOCUS32084</name>
</gene>
<dbReference type="Proteomes" id="UP000677228">
    <property type="component" value="Unassembled WGS sequence"/>
</dbReference>
<evidence type="ECO:0000259" key="2">
    <source>
        <dbReference type="PROSITE" id="PS51665"/>
    </source>
</evidence>
<evidence type="ECO:0000313" key="3">
    <source>
        <dbReference type="EMBL" id="CAF1361470.1"/>
    </source>
</evidence>
<feature type="coiled-coil region" evidence="1">
    <location>
        <begin position="21"/>
        <end position="48"/>
    </location>
</feature>
<proteinExistence type="predicted"/>
<sequence length="67" mass="8117">LKNRYEEIFHDFLRLPVQLDTMSAINKKERLTRELVEIERDIDFLEKHQRIIVVDNYDELDNGPSMN</sequence>
<dbReference type="InterPro" id="IPR027012">
    <property type="entry name" value="Enkurin_dom"/>
</dbReference>
<protein>
    <recommendedName>
        <fullName evidence="2">Enkurin domain-containing protein</fullName>
    </recommendedName>
</protein>
<dbReference type="Pfam" id="PF13864">
    <property type="entry name" value="Enkurin"/>
    <property type="match status" value="1"/>
</dbReference>
<keyword evidence="1" id="KW-0175">Coiled coil</keyword>
<dbReference type="PROSITE" id="PS51665">
    <property type="entry name" value="ENKURIN"/>
    <property type="match status" value="1"/>
</dbReference>
<feature type="non-terminal residue" evidence="3">
    <location>
        <position position="1"/>
    </location>
</feature>
<comment type="caution">
    <text evidence="3">The sequence shown here is derived from an EMBL/GenBank/DDBJ whole genome shotgun (WGS) entry which is preliminary data.</text>
</comment>
<accession>A0A8S2F5N2</accession>
<dbReference type="AlphaFoldDB" id="A0A8S2F5N2"/>
<reference evidence="3" key="1">
    <citation type="submission" date="2021-02" db="EMBL/GenBank/DDBJ databases">
        <authorList>
            <person name="Nowell W R."/>
        </authorList>
    </citation>
    <scope>NUCLEOTIDE SEQUENCE</scope>
</reference>
<dbReference type="Proteomes" id="UP000682733">
    <property type="component" value="Unassembled WGS sequence"/>
</dbReference>